<evidence type="ECO:0000313" key="2">
    <source>
        <dbReference type="EMBL" id="GLI36258.1"/>
    </source>
</evidence>
<dbReference type="PANTHER" id="PTHR33531:SF7">
    <property type="entry name" value="HYPOTHETICAL MEMBRANE PROTEIN, CONSERVED"/>
    <property type="match status" value="1"/>
</dbReference>
<dbReference type="InterPro" id="IPR009078">
    <property type="entry name" value="Ferritin-like_SF"/>
</dbReference>
<dbReference type="CDD" id="cd01045">
    <property type="entry name" value="Ferritin_like_AB"/>
    <property type="match status" value="1"/>
</dbReference>
<accession>A0A9W6FWS1</accession>
<name>A0A9W6FWS1_9BACT</name>
<dbReference type="EMBL" id="BSDR01000001">
    <property type="protein sequence ID" value="GLI36258.1"/>
    <property type="molecule type" value="Genomic_DNA"/>
</dbReference>
<dbReference type="GO" id="GO:0046872">
    <property type="term" value="F:metal ion binding"/>
    <property type="evidence" value="ECO:0007669"/>
    <property type="project" value="InterPro"/>
</dbReference>
<feature type="domain" description="Rubrerythrin diiron-binding" evidence="1">
    <location>
        <begin position="9"/>
        <end position="67"/>
    </location>
</feature>
<protein>
    <submittedName>
        <fullName evidence="2">Rubrerythrin</fullName>
    </submittedName>
</protein>
<dbReference type="Proteomes" id="UP001144372">
    <property type="component" value="Unassembled WGS sequence"/>
</dbReference>
<sequence length="163" mass="18345">MIFNFNAAEIFDVAIKIEENGKKFYDTAKGMVDDPEVKALFADLGEQEIGHKERFQSLKKQLPPEASSPTVFDAENELNAYLKMMADQHVFVSSESVDKQLAGVKDVKSALKLAIEFEKDSVIFFLTVQDATEGSKGKAFIGELVKEEQEHLRRLTMQLRKLG</sequence>
<keyword evidence="3" id="KW-1185">Reference proteome</keyword>
<dbReference type="InterPro" id="IPR012347">
    <property type="entry name" value="Ferritin-like"/>
</dbReference>
<proteinExistence type="predicted"/>
<gene>
    <name evidence="2" type="ORF">DAMNIGENAA_36910</name>
</gene>
<dbReference type="AlphaFoldDB" id="A0A9W6FWS1"/>
<dbReference type="Gene3D" id="1.20.1260.10">
    <property type="match status" value="1"/>
</dbReference>
<dbReference type="GO" id="GO:0016491">
    <property type="term" value="F:oxidoreductase activity"/>
    <property type="evidence" value="ECO:0007669"/>
    <property type="project" value="InterPro"/>
</dbReference>
<dbReference type="RefSeq" id="WP_281796529.1">
    <property type="nucleotide sequence ID" value="NZ_BSDR01000001.1"/>
</dbReference>
<dbReference type="InterPro" id="IPR003251">
    <property type="entry name" value="Rr_diiron-bd_dom"/>
</dbReference>
<reference evidence="2" key="1">
    <citation type="submission" date="2022-12" db="EMBL/GenBank/DDBJ databases">
        <title>Reference genome sequencing for broad-spectrum identification of bacterial and archaeal isolates by mass spectrometry.</title>
        <authorList>
            <person name="Sekiguchi Y."/>
            <person name="Tourlousse D.M."/>
        </authorList>
    </citation>
    <scope>NUCLEOTIDE SEQUENCE</scope>
    <source>
        <strain evidence="2">ASRB1</strain>
    </source>
</reference>
<evidence type="ECO:0000313" key="3">
    <source>
        <dbReference type="Proteomes" id="UP001144372"/>
    </source>
</evidence>
<dbReference type="PANTHER" id="PTHR33531">
    <property type="entry name" value="RUBRERYTHRIN SUBFAMILY"/>
    <property type="match status" value="1"/>
</dbReference>
<organism evidence="2 3">
    <name type="scientific">Desulforhabdus amnigena</name>
    <dbReference type="NCBI Taxonomy" id="40218"/>
    <lineage>
        <taxon>Bacteria</taxon>
        <taxon>Pseudomonadati</taxon>
        <taxon>Thermodesulfobacteriota</taxon>
        <taxon>Syntrophobacteria</taxon>
        <taxon>Syntrophobacterales</taxon>
        <taxon>Syntrophobacteraceae</taxon>
        <taxon>Desulforhabdus</taxon>
    </lineage>
</organism>
<dbReference type="Pfam" id="PF02915">
    <property type="entry name" value="Rubrerythrin"/>
    <property type="match status" value="1"/>
</dbReference>
<dbReference type="SUPFAM" id="SSF47240">
    <property type="entry name" value="Ferritin-like"/>
    <property type="match status" value="1"/>
</dbReference>
<evidence type="ECO:0000259" key="1">
    <source>
        <dbReference type="Pfam" id="PF02915"/>
    </source>
</evidence>
<comment type="caution">
    <text evidence="2">The sequence shown here is derived from an EMBL/GenBank/DDBJ whole genome shotgun (WGS) entry which is preliminary data.</text>
</comment>